<dbReference type="AlphaFoldDB" id="A0A3L6PI77"/>
<sequence>MVAGNPFCCILTDENHPLPLPVFTWFLMKGKICEGLAEENTYINRINKARTVRLTASVGEKKTCIYWIQEEDLLGFTMAHL</sequence>
<name>A0A3L6PI77_PANMI</name>
<dbReference type="EMBL" id="PQIB02000017">
    <property type="protein sequence ID" value="RLM58481.1"/>
    <property type="molecule type" value="Genomic_DNA"/>
</dbReference>
<dbReference type="OrthoDB" id="10329359at2759"/>
<organism evidence="1 2">
    <name type="scientific">Panicum miliaceum</name>
    <name type="common">Proso millet</name>
    <name type="synonym">Broomcorn millet</name>
    <dbReference type="NCBI Taxonomy" id="4540"/>
    <lineage>
        <taxon>Eukaryota</taxon>
        <taxon>Viridiplantae</taxon>
        <taxon>Streptophyta</taxon>
        <taxon>Embryophyta</taxon>
        <taxon>Tracheophyta</taxon>
        <taxon>Spermatophyta</taxon>
        <taxon>Magnoliopsida</taxon>
        <taxon>Liliopsida</taxon>
        <taxon>Poales</taxon>
        <taxon>Poaceae</taxon>
        <taxon>PACMAD clade</taxon>
        <taxon>Panicoideae</taxon>
        <taxon>Panicodae</taxon>
        <taxon>Paniceae</taxon>
        <taxon>Panicinae</taxon>
        <taxon>Panicum</taxon>
        <taxon>Panicum sect. Panicum</taxon>
    </lineage>
</organism>
<accession>A0A3L6PI77</accession>
<gene>
    <name evidence="1" type="ORF">C2845_PM18G05170</name>
</gene>
<evidence type="ECO:0000313" key="1">
    <source>
        <dbReference type="EMBL" id="RLM58481.1"/>
    </source>
</evidence>
<reference evidence="2" key="1">
    <citation type="journal article" date="2019" name="Nat. Commun.">
        <title>The genome of broomcorn millet.</title>
        <authorList>
            <person name="Zou C."/>
            <person name="Miki D."/>
            <person name="Li D."/>
            <person name="Tang Q."/>
            <person name="Xiao L."/>
            <person name="Rajput S."/>
            <person name="Deng P."/>
            <person name="Jia W."/>
            <person name="Huang R."/>
            <person name="Zhang M."/>
            <person name="Sun Y."/>
            <person name="Hu J."/>
            <person name="Fu X."/>
            <person name="Schnable P.S."/>
            <person name="Li F."/>
            <person name="Zhang H."/>
            <person name="Feng B."/>
            <person name="Zhu X."/>
            <person name="Liu R."/>
            <person name="Schnable J.C."/>
            <person name="Zhu J.-K."/>
            <person name="Zhang H."/>
        </authorList>
    </citation>
    <scope>NUCLEOTIDE SEQUENCE [LARGE SCALE GENOMIC DNA]</scope>
</reference>
<proteinExistence type="predicted"/>
<keyword evidence="2" id="KW-1185">Reference proteome</keyword>
<comment type="caution">
    <text evidence="1">The sequence shown here is derived from an EMBL/GenBank/DDBJ whole genome shotgun (WGS) entry which is preliminary data.</text>
</comment>
<protein>
    <submittedName>
        <fullName evidence="1">Uncharacterized protein</fullName>
    </submittedName>
</protein>
<evidence type="ECO:0000313" key="2">
    <source>
        <dbReference type="Proteomes" id="UP000275267"/>
    </source>
</evidence>
<dbReference type="Proteomes" id="UP000275267">
    <property type="component" value="Unassembled WGS sequence"/>
</dbReference>